<gene>
    <name evidence="1" type="ORF">JOC94_004055</name>
</gene>
<keyword evidence="2" id="KW-1185">Reference proteome</keyword>
<organism evidence="1 2">
    <name type="scientific">Siminovitchia thermophila</name>
    <dbReference type="NCBI Taxonomy" id="1245522"/>
    <lineage>
        <taxon>Bacteria</taxon>
        <taxon>Bacillati</taxon>
        <taxon>Bacillota</taxon>
        <taxon>Bacilli</taxon>
        <taxon>Bacillales</taxon>
        <taxon>Bacillaceae</taxon>
        <taxon>Siminovitchia</taxon>
    </lineage>
</organism>
<comment type="caution">
    <text evidence="1">The sequence shown here is derived from an EMBL/GenBank/DDBJ whole genome shotgun (WGS) entry which is preliminary data.</text>
</comment>
<dbReference type="Proteomes" id="UP000823485">
    <property type="component" value="Unassembled WGS sequence"/>
</dbReference>
<dbReference type="EMBL" id="JAFBFH010000037">
    <property type="protein sequence ID" value="MBM7717031.1"/>
    <property type="molecule type" value="Genomic_DNA"/>
</dbReference>
<protein>
    <submittedName>
        <fullName evidence="1">Uncharacterized protein</fullName>
    </submittedName>
</protein>
<evidence type="ECO:0000313" key="2">
    <source>
        <dbReference type="Proteomes" id="UP000823485"/>
    </source>
</evidence>
<name>A0ABS2REK8_9BACI</name>
<accession>A0ABS2REK8</accession>
<sequence>MLFRSENIHGGLNAFWKMGIRIGKEAVPQMAAGFL</sequence>
<reference evidence="1 2" key="1">
    <citation type="submission" date="2021-01" db="EMBL/GenBank/DDBJ databases">
        <title>Genomic Encyclopedia of Type Strains, Phase IV (KMG-IV): sequencing the most valuable type-strain genomes for metagenomic binning, comparative biology and taxonomic classification.</title>
        <authorList>
            <person name="Goeker M."/>
        </authorList>
    </citation>
    <scope>NUCLEOTIDE SEQUENCE [LARGE SCALE GENOMIC DNA]</scope>
    <source>
        <strain evidence="1 2">DSM 105453</strain>
    </source>
</reference>
<evidence type="ECO:0000313" key="1">
    <source>
        <dbReference type="EMBL" id="MBM7717031.1"/>
    </source>
</evidence>
<proteinExistence type="predicted"/>